<proteinExistence type="inferred from homology"/>
<feature type="chain" id="PRO_5021805311" evidence="2">
    <location>
        <begin position="25"/>
        <end position="324"/>
    </location>
</feature>
<dbReference type="EMBL" id="CP041636">
    <property type="protein sequence ID" value="QDO98534.1"/>
    <property type="molecule type" value="Genomic_DNA"/>
</dbReference>
<dbReference type="RefSeq" id="WP_144069515.1">
    <property type="nucleotide sequence ID" value="NZ_CP041636.1"/>
</dbReference>
<dbReference type="CDD" id="cd13578">
    <property type="entry name" value="PBP2_Bug27"/>
    <property type="match status" value="1"/>
</dbReference>
<evidence type="ECO:0000313" key="3">
    <source>
        <dbReference type="EMBL" id="QDO98534.1"/>
    </source>
</evidence>
<name>A0A516H429_9PROT</name>
<reference evidence="3 4" key="1">
    <citation type="submission" date="2019-07" db="EMBL/GenBank/DDBJ databases">
        <title>Genome sequencing for Ferrovibrio sp. K5.</title>
        <authorList>
            <person name="Park S.-J."/>
        </authorList>
    </citation>
    <scope>NUCLEOTIDE SEQUENCE [LARGE SCALE GENOMIC DNA]</scope>
    <source>
        <strain evidence="3 4">K5</strain>
    </source>
</reference>
<dbReference type="SUPFAM" id="SSF53850">
    <property type="entry name" value="Periplasmic binding protein-like II"/>
    <property type="match status" value="1"/>
</dbReference>
<dbReference type="PIRSF" id="PIRSF017082">
    <property type="entry name" value="YflP"/>
    <property type="match status" value="1"/>
</dbReference>
<dbReference type="AlphaFoldDB" id="A0A516H429"/>
<evidence type="ECO:0000313" key="4">
    <source>
        <dbReference type="Proteomes" id="UP000317496"/>
    </source>
</evidence>
<accession>A0A516H429</accession>
<dbReference type="InterPro" id="IPR042100">
    <property type="entry name" value="Bug_dom1"/>
</dbReference>
<organism evidence="3 4">
    <name type="scientific">Ferrovibrio terrae</name>
    <dbReference type="NCBI Taxonomy" id="2594003"/>
    <lineage>
        <taxon>Bacteria</taxon>
        <taxon>Pseudomonadati</taxon>
        <taxon>Pseudomonadota</taxon>
        <taxon>Alphaproteobacteria</taxon>
        <taxon>Rhodospirillales</taxon>
        <taxon>Rhodospirillaceae</taxon>
        <taxon>Ferrovibrio</taxon>
    </lineage>
</organism>
<dbReference type="Gene3D" id="3.40.190.150">
    <property type="entry name" value="Bordetella uptake gene, domain 1"/>
    <property type="match status" value="1"/>
</dbReference>
<comment type="similarity">
    <text evidence="1">Belongs to the UPF0065 (bug) family.</text>
</comment>
<gene>
    <name evidence="3" type="ORF">FNB15_15150</name>
</gene>
<keyword evidence="2" id="KW-0732">Signal</keyword>
<dbReference type="Proteomes" id="UP000317496">
    <property type="component" value="Chromosome"/>
</dbReference>
<feature type="signal peptide" evidence="2">
    <location>
        <begin position="1"/>
        <end position="24"/>
    </location>
</feature>
<dbReference type="InterPro" id="IPR005064">
    <property type="entry name" value="BUG"/>
</dbReference>
<dbReference type="PANTHER" id="PTHR42928">
    <property type="entry name" value="TRICARBOXYLATE-BINDING PROTEIN"/>
    <property type="match status" value="1"/>
</dbReference>
<dbReference type="Pfam" id="PF03401">
    <property type="entry name" value="TctC"/>
    <property type="match status" value="1"/>
</dbReference>
<evidence type="ECO:0000256" key="1">
    <source>
        <dbReference type="ARBA" id="ARBA00006987"/>
    </source>
</evidence>
<dbReference type="OrthoDB" id="7250553at2"/>
<dbReference type="Gene3D" id="3.40.190.10">
    <property type="entry name" value="Periplasmic binding protein-like II"/>
    <property type="match status" value="1"/>
</dbReference>
<evidence type="ECO:0000256" key="2">
    <source>
        <dbReference type="SAM" id="SignalP"/>
    </source>
</evidence>
<dbReference type="KEGG" id="fer:FNB15_15150"/>
<dbReference type="PANTHER" id="PTHR42928:SF5">
    <property type="entry name" value="BLR1237 PROTEIN"/>
    <property type="match status" value="1"/>
</dbReference>
<sequence length="324" mass="34389">MTFTRTLFSAAAAATLLLSSAVFAQAYPTKPVKVVVPFPAGGTTDILARHVSQKLSERLGQQFVVDNRAGAGGNIGTEYTAKSEPDGYTIMMGTIGTHSINISLYNKLGYDPVKDFAPLSLIAMVANVLVVHPSVPAKNVQEFIALAKSQPGKLNFGTPGNGTSGHLSAELFKTMTSTDLVHVPYRGSGPMLTDLLGGNVQFTFDNLPSALPHIRSGALRALGVTTPKRWPSTPDIPTIAEQGLPDYSATAWFAMYAPIKTPAPIVAKLNQEIDAILKSPEMKAQFDQQGAEPVGGSPQVLADLMKTEIEKWAKAVKASGARID</sequence>
<keyword evidence="4" id="KW-1185">Reference proteome</keyword>
<protein>
    <submittedName>
        <fullName evidence="3">Tripartite tricarboxylate transporter substrate binding protein</fullName>
    </submittedName>
</protein>